<evidence type="ECO:0000256" key="2">
    <source>
        <dbReference type="SAM" id="SignalP"/>
    </source>
</evidence>
<keyword evidence="1" id="KW-0472">Membrane</keyword>
<dbReference type="Proteomes" id="UP001165498">
    <property type="component" value="Unassembled WGS sequence"/>
</dbReference>
<feature type="signal peptide" evidence="2">
    <location>
        <begin position="1"/>
        <end position="24"/>
    </location>
</feature>
<organism evidence="3 4">
    <name type="scientific">Tahibacter harae</name>
    <dbReference type="NCBI Taxonomy" id="2963937"/>
    <lineage>
        <taxon>Bacteria</taxon>
        <taxon>Pseudomonadati</taxon>
        <taxon>Pseudomonadota</taxon>
        <taxon>Gammaproteobacteria</taxon>
        <taxon>Lysobacterales</taxon>
        <taxon>Rhodanobacteraceae</taxon>
        <taxon>Tahibacter</taxon>
    </lineage>
</organism>
<evidence type="ECO:0000313" key="4">
    <source>
        <dbReference type="Proteomes" id="UP001165498"/>
    </source>
</evidence>
<proteinExistence type="predicted"/>
<keyword evidence="1" id="KW-0812">Transmembrane</keyword>
<evidence type="ECO:0000313" key="3">
    <source>
        <dbReference type="EMBL" id="MCQ4164603.1"/>
    </source>
</evidence>
<dbReference type="Gene3D" id="2.120.10.30">
    <property type="entry name" value="TolB, C-terminal domain"/>
    <property type="match status" value="1"/>
</dbReference>
<reference evidence="3" key="1">
    <citation type="submission" date="2022-07" db="EMBL/GenBank/DDBJ databases">
        <title>Tahibacter sp., a new gammaproteobacterium isolated from the silt sample collected at pig farm.</title>
        <authorList>
            <person name="Chen H."/>
        </authorList>
    </citation>
    <scope>NUCLEOTIDE SEQUENCE</scope>
    <source>
        <strain evidence="3">P2K</strain>
    </source>
</reference>
<evidence type="ECO:0000256" key="1">
    <source>
        <dbReference type="SAM" id="Phobius"/>
    </source>
</evidence>
<comment type="caution">
    <text evidence="3">The sequence shown here is derived from an EMBL/GenBank/DDBJ whole genome shotgun (WGS) entry which is preliminary data.</text>
</comment>
<dbReference type="SUPFAM" id="SSF69304">
    <property type="entry name" value="Tricorn protease N-terminal domain"/>
    <property type="match status" value="1"/>
</dbReference>
<keyword evidence="1" id="KW-1133">Transmembrane helix</keyword>
<evidence type="ECO:0008006" key="5">
    <source>
        <dbReference type="Google" id="ProtNLM"/>
    </source>
</evidence>
<dbReference type="EMBL" id="JANFQO010000005">
    <property type="protein sequence ID" value="MCQ4164603.1"/>
    <property type="molecule type" value="Genomic_DNA"/>
</dbReference>
<name>A0ABT1QQQ3_9GAMM</name>
<dbReference type="RefSeq" id="WP_255913449.1">
    <property type="nucleotide sequence ID" value="NZ_JANFQO010000005.1"/>
</dbReference>
<dbReference type="PANTHER" id="PTHR36842">
    <property type="entry name" value="PROTEIN TOLB HOMOLOG"/>
    <property type="match status" value="1"/>
</dbReference>
<protein>
    <recommendedName>
        <fullName evidence="5">WD40 repeat protein</fullName>
    </recommendedName>
</protein>
<keyword evidence="4" id="KW-1185">Reference proteome</keyword>
<keyword evidence="2" id="KW-0732">Signal</keyword>
<sequence>MIIFSRSSALLLGVLLLASPAAVAIQADAPQLASKTHLGLPPFGPSDNPRLSSDGRFLVYYCLSGDVLPGDDNDRYDTFLLDRQTGITRRVSFNAANQEQQSHSGIGYPSDNGSEVVFDGQGMFHPDVIYVPPGTPDYETQNVFLRDLATSVTELLSRAQSGEGNPERRGALIRDALMDSKNILFSSTADYIGDRGPLPAPSLIQEVYSRNWISGVVERISARPDGARSNRSSGLASYSADGRYVVFTSQASDITSDNPGQLLQLFLRDRAAGITTRLSWPRFGSEFTSTPNYISPRVTAGGRFVVFTATQNDEFVADDNPGVGDTYVIDRHTGTTELVSRTYSGAPSDGSSLDADVSADGRVIAFFSRATNLLPGQPANPGIYVKDRLTGELINVTATLGQVTPLFISRLNLSADGRHLAFSWRVNDPAQPLLHDRVVIYTVELSGLGAPPVALAVPAGTLLGWMATVGLLGLFGLRRLLRDNVVQ</sequence>
<accession>A0ABT1QQQ3</accession>
<feature type="transmembrane region" description="Helical" evidence="1">
    <location>
        <begin position="455"/>
        <end position="477"/>
    </location>
</feature>
<dbReference type="InterPro" id="IPR011042">
    <property type="entry name" value="6-blade_b-propeller_TolB-like"/>
</dbReference>
<dbReference type="PANTHER" id="PTHR36842:SF1">
    <property type="entry name" value="PROTEIN TOLB"/>
    <property type="match status" value="1"/>
</dbReference>
<gene>
    <name evidence="3" type="ORF">NM961_07760</name>
</gene>
<feature type="chain" id="PRO_5047254298" description="WD40 repeat protein" evidence="2">
    <location>
        <begin position="25"/>
        <end position="487"/>
    </location>
</feature>